<keyword evidence="1" id="KW-0547">Nucleotide-binding</keyword>
<name>A0A6N7IXM8_9FIRM</name>
<feature type="domain" description="Helicase ATP-binding" evidence="6">
    <location>
        <begin position="39"/>
        <end position="197"/>
    </location>
</feature>
<dbReference type="InterPro" id="IPR027417">
    <property type="entry name" value="P-loop_NTPase"/>
</dbReference>
<evidence type="ECO:0000256" key="2">
    <source>
        <dbReference type="ARBA" id="ARBA00022801"/>
    </source>
</evidence>
<dbReference type="PANTHER" id="PTHR12131">
    <property type="entry name" value="ATP-DEPENDENT RNA AND DNA HELICASE"/>
    <property type="match status" value="1"/>
</dbReference>
<accession>A0A6N7IXM8</accession>
<evidence type="ECO:0000256" key="3">
    <source>
        <dbReference type="ARBA" id="ARBA00022806"/>
    </source>
</evidence>
<keyword evidence="2" id="KW-0378">Hydrolase</keyword>
<evidence type="ECO:0000313" key="7">
    <source>
        <dbReference type="EMBL" id="MQL53918.1"/>
    </source>
</evidence>
<dbReference type="InterPro" id="IPR014001">
    <property type="entry name" value="Helicase_ATP-bd"/>
</dbReference>
<keyword evidence="4" id="KW-0067">ATP-binding</keyword>
<dbReference type="RefSeq" id="WP_152948367.1">
    <property type="nucleotide sequence ID" value="NZ_WHYR01000079.1"/>
</dbReference>
<dbReference type="EMBL" id="WHYR01000079">
    <property type="protein sequence ID" value="MQL53918.1"/>
    <property type="molecule type" value="Genomic_DNA"/>
</dbReference>
<evidence type="ECO:0000256" key="4">
    <source>
        <dbReference type="ARBA" id="ARBA00022840"/>
    </source>
</evidence>
<dbReference type="SUPFAM" id="SSF52540">
    <property type="entry name" value="P-loop containing nucleoside triphosphate hydrolases"/>
    <property type="match status" value="1"/>
</dbReference>
<keyword evidence="8" id="KW-1185">Reference proteome</keyword>
<evidence type="ECO:0000256" key="5">
    <source>
        <dbReference type="SAM" id="MobiDB-lite"/>
    </source>
</evidence>
<dbReference type="GO" id="GO:0055087">
    <property type="term" value="C:Ski complex"/>
    <property type="evidence" value="ECO:0007669"/>
    <property type="project" value="TreeGrafter"/>
</dbReference>
<protein>
    <submittedName>
        <fullName evidence="7">DEAD/DEAH box helicase</fullName>
    </submittedName>
</protein>
<dbReference type="PROSITE" id="PS51192">
    <property type="entry name" value="HELICASE_ATP_BIND_1"/>
    <property type="match status" value="1"/>
</dbReference>
<dbReference type="Proteomes" id="UP000441717">
    <property type="component" value="Unassembled WGS sequence"/>
</dbReference>
<dbReference type="SMART" id="SM00487">
    <property type="entry name" value="DEXDc"/>
    <property type="match status" value="1"/>
</dbReference>
<dbReference type="GO" id="GO:0016787">
    <property type="term" value="F:hydrolase activity"/>
    <property type="evidence" value="ECO:0007669"/>
    <property type="project" value="UniProtKB-KW"/>
</dbReference>
<reference evidence="7 8" key="1">
    <citation type="submission" date="2019-10" db="EMBL/GenBank/DDBJ databases">
        <title>Comparative genomics of sulfur disproportionating microorganisms.</title>
        <authorList>
            <person name="Ward L.M."/>
            <person name="Bertran E."/>
            <person name="Johnston D."/>
        </authorList>
    </citation>
    <scope>NUCLEOTIDE SEQUENCE [LARGE SCALE GENOMIC DNA]</scope>
    <source>
        <strain evidence="7 8">DSM 14055</strain>
    </source>
</reference>
<feature type="region of interest" description="Disordered" evidence="5">
    <location>
        <begin position="1"/>
        <end position="27"/>
    </location>
</feature>
<keyword evidence="3 7" id="KW-0347">Helicase</keyword>
<dbReference type="AlphaFoldDB" id="A0A6N7IXM8"/>
<dbReference type="GO" id="GO:0070478">
    <property type="term" value="P:nuclear-transcribed mRNA catabolic process, 3'-5' exonucleolytic nonsense-mediated decay"/>
    <property type="evidence" value="ECO:0007669"/>
    <property type="project" value="TreeGrafter"/>
</dbReference>
<proteinExistence type="predicted"/>
<dbReference type="OrthoDB" id="9774462at2"/>
<dbReference type="InterPro" id="IPR011545">
    <property type="entry name" value="DEAD/DEAH_box_helicase_dom"/>
</dbReference>
<gene>
    <name evidence="7" type="ORF">GFC01_16975</name>
</gene>
<dbReference type="Gene3D" id="3.40.50.300">
    <property type="entry name" value="P-loop containing nucleotide triphosphate hydrolases"/>
    <property type="match status" value="1"/>
</dbReference>
<dbReference type="Pfam" id="PF00270">
    <property type="entry name" value="DEAD"/>
    <property type="match status" value="1"/>
</dbReference>
<dbReference type="GO" id="GO:0004386">
    <property type="term" value="F:helicase activity"/>
    <property type="evidence" value="ECO:0007669"/>
    <property type="project" value="UniProtKB-KW"/>
</dbReference>
<evidence type="ECO:0000313" key="8">
    <source>
        <dbReference type="Proteomes" id="UP000441717"/>
    </source>
</evidence>
<feature type="compositionally biased region" description="Basic residues" evidence="5">
    <location>
        <begin position="11"/>
        <end position="22"/>
    </location>
</feature>
<dbReference type="GO" id="GO:0003676">
    <property type="term" value="F:nucleic acid binding"/>
    <property type="evidence" value="ECO:0007669"/>
    <property type="project" value="InterPro"/>
</dbReference>
<dbReference type="InterPro" id="IPR050699">
    <property type="entry name" value="RNA-DNA_Helicase"/>
</dbReference>
<evidence type="ECO:0000256" key="1">
    <source>
        <dbReference type="ARBA" id="ARBA00022741"/>
    </source>
</evidence>
<sequence>MTGKRETSTQGKRRPGRRHRKAYAAGPPVSLDPFQEQAIEALLEGYSVLVAAPTGTGKTLIAEKLLVNILSEGKGAVYTSPIKALSNQKFRDFGQLFGQEQVGLITGDLSINERAPLLVMTTEIFRNWCFANPEDLAHTSHVIFDEMHYLDDQERGTAWEESIIFAPPHMKILGLSATVPNVREIASWMADVRGEVVKVIEERCRAVPLEIAWIAPGGEVLDEEEAREEIAERQEVRRWRHRYWDGMLAGGREEANF</sequence>
<comment type="caution">
    <text evidence="7">The sequence shown here is derived from an EMBL/GenBank/DDBJ whole genome shotgun (WGS) entry which is preliminary data.</text>
</comment>
<dbReference type="PANTHER" id="PTHR12131:SF1">
    <property type="entry name" value="ATP-DEPENDENT RNA HELICASE SUPV3L1, MITOCHONDRIAL-RELATED"/>
    <property type="match status" value="1"/>
</dbReference>
<dbReference type="GO" id="GO:0005524">
    <property type="term" value="F:ATP binding"/>
    <property type="evidence" value="ECO:0007669"/>
    <property type="project" value="UniProtKB-KW"/>
</dbReference>
<organism evidence="7 8">
    <name type="scientific">Desulfofundulus thermobenzoicus</name>
    <dbReference type="NCBI Taxonomy" id="29376"/>
    <lineage>
        <taxon>Bacteria</taxon>
        <taxon>Bacillati</taxon>
        <taxon>Bacillota</taxon>
        <taxon>Clostridia</taxon>
        <taxon>Eubacteriales</taxon>
        <taxon>Peptococcaceae</taxon>
        <taxon>Desulfofundulus</taxon>
    </lineage>
</organism>
<evidence type="ECO:0000259" key="6">
    <source>
        <dbReference type="PROSITE" id="PS51192"/>
    </source>
</evidence>